<protein>
    <submittedName>
        <fullName evidence="3">Uncharacterized protein, contains FMN-binding domain</fullName>
    </submittedName>
</protein>
<sequence length="151" mass="15573">MRKITLWLFSTVVALVLLFSYRTSTGGGVGSVAAVAVPDSDGPATPSPSSSTGSTSGSGAKTYTGSTAATRWGDVQVSITVTNGKITDVRVPVYPNDNGRDQEINAYALPILTRETLQAQNAEIDTVSGATVTSDGYLRSLQSALDAANLS</sequence>
<evidence type="ECO:0000313" key="4">
    <source>
        <dbReference type="Proteomes" id="UP000198415"/>
    </source>
</evidence>
<evidence type="ECO:0000259" key="2">
    <source>
        <dbReference type="SMART" id="SM00900"/>
    </source>
</evidence>
<dbReference type="Pfam" id="PF04205">
    <property type="entry name" value="FMN_bind"/>
    <property type="match status" value="1"/>
</dbReference>
<dbReference type="GO" id="GO:0016020">
    <property type="term" value="C:membrane"/>
    <property type="evidence" value="ECO:0007669"/>
    <property type="project" value="InterPro"/>
</dbReference>
<keyword evidence="4" id="KW-1185">Reference proteome</keyword>
<dbReference type="GO" id="GO:0010181">
    <property type="term" value="F:FMN binding"/>
    <property type="evidence" value="ECO:0007669"/>
    <property type="project" value="InterPro"/>
</dbReference>
<evidence type="ECO:0000313" key="3">
    <source>
        <dbReference type="EMBL" id="SNS56895.1"/>
    </source>
</evidence>
<dbReference type="SMART" id="SM00900">
    <property type="entry name" value="FMN_bind"/>
    <property type="match status" value="1"/>
</dbReference>
<proteinExistence type="predicted"/>
<name>A0A239FJC1_9ACTN</name>
<dbReference type="RefSeq" id="WP_089297337.1">
    <property type="nucleotide sequence ID" value="NZ_BOMU01000078.1"/>
</dbReference>
<gene>
    <name evidence="3" type="ORF">SAMN06264365_118106</name>
</gene>
<reference evidence="3 4" key="1">
    <citation type="submission" date="2017-06" db="EMBL/GenBank/DDBJ databases">
        <authorList>
            <person name="Kim H.J."/>
            <person name="Triplett B.A."/>
        </authorList>
    </citation>
    <scope>NUCLEOTIDE SEQUENCE [LARGE SCALE GENOMIC DNA]</scope>
    <source>
        <strain evidence="3 4">DSM 43151</strain>
    </source>
</reference>
<dbReference type="Gene3D" id="3.90.1010.20">
    <property type="match status" value="1"/>
</dbReference>
<evidence type="ECO:0000256" key="1">
    <source>
        <dbReference type="SAM" id="MobiDB-lite"/>
    </source>
</evidence>
<dbReference type="Proteomes" id="UP000198415">
    <property type="component" value="Unassembled WGS sequence"/>
</dbReference>
<organism evidence="3 4">
    <name type="scientific">Actinoplanes regularis</name>
    <dbReference type="NCBI Taxonomy" id="52697"/>
    <lineage>
        <taxon>Bacteria</taxon>
        <taxon>Bacillati</taxon>
        <taxon>Actinomycetota</taxon>
        <taxon>Actinomycetes</taxon>
        <taxon>Micromonosporales</taxon>
        <taxon>Micromonosporaceae</taxon>
        <taxon>Actinoplanes</taxon>
    </lineage>
</organism>
<dbReference type="AlphaFoldDB" id="A0A239FJC1"/>
<dbReference type="InterPro" id="IPR007329">
    <property type="entry name" value="FMN-bd"/>
</dbReference>
<dbReference type="OrthoDB" id="8099475at2"/>
<feature type="domain" description="FMN-binding" evidence="2">
    <location>
        <begin position="70"/>
        <end position="148"/>
    </location>
</feature>
<dbReference type="EMBL" id="FZNR01000018">
    <property type="protein sequence ID" value="SNS56895.1"/>
    <property type="molecule type" value="Genomic_DNA"/>
</dbReference>
<accession>A0A239FJC1</accession>
<feature type="region of interest" description="Disordered" evidence="1">
    <location>
        <begin position="39"/>
        <end position="65"/>
    </location>
</feature>